<protein>
    <submittedName>
        <fullName evidence="3">Antitoxin ParD1/3/4</fullName>
    </submittedName>
</protein>
<dbReference type="CDD" id="cd22231">
    <property type="entry name" value="RHH_NikR_HicB-like"/>
    <property type="match status" value="1"/>
</dbReference>
<keyword evidence="2" id="KW-1277">Toxin-antitoxin system</keyword>
<gene>
    <name evidence="3" type="ORF">DFR49_4323</name>
</gene>
<organism evidence="3 4">
    <name type="scientific">Hephaestia caeni</name>
    <dbReference type="NCBI Taxonomy" id="645617"/>
    <lineage>
        <taxon>Bacteria</taxon>
        <taxon>Pseudomonadati</taxon>
        <taxon>Pseudomonadota</taxon>
        <taxon>Alphaproteobacteria</taxon>
        <taxon>Sphingomonadales</taxon>
        <taxon>Sphingomonadaceae</taxon>
        <taxon>Hephaestia</taxon>
    </lineage>
</organism>
<dbReference type="Gene3D" id="6.10.10.120">
    <property type="entry name" value="Antitoxin ParD1-like"/>
    <property type="match status" value="1"/>
</dbReference>
<dbReference type="EMBL" id="QXDC01000006">
    <property type="protein sequence ID" value="RIA35543.1"/>
    <property type="molecule type" value="Genomic_DNA"/>
</dbReference>
<name>A0A397NJ56_9SPHN</name>
<reference evidence="3 4" key="1">
    <citation type="submission" date="2018-08" db="EMBL/GenBank/DDBJ databases">
        <title>Genomic Encyclopedia of Type Strains, Phase IV (KMG-IV): sequencing the most valuable type-strain genomes for metagenomic binning, comparative biology and taxonomic classification.</title>
        <authorList>
            <person name="Goeker M."/>
        </authorList>
    </citation>
    <scope>NUCLEOTIDE SEQUENCE [LARGE SCALE GENOMIC DNA]</scope>
    <source>
        <strain evidence="3 4">DSM 25527</strain>
    </source>
</reference>
<dbReference type="Pfam" id="PF03693">
    <property type="entry name" value="ParD_antitoxin"/>
    <property type="match status" value="1"/>
</dbReference>
<evidence type="ECO:0000313" key="4">
    <source>
        <dbReference type="Proteomes" id="UP000266568"/>
    </source>
</evidence>
<dbReference type="OrthoDB" id="514770at2"/>
<keyword evidence="4" id="KW-1185">Reference proteome</keyword>
<dbReference type="Proteomes" id="UP000266568">
    <property type="component" value="Unassembled WGS sequence"/>
</dbReference>
<evidence type="ECO:0000313" key="3">
    <source>
        <dbReference type="EMBL" id="RIA35543.1"/>
    </source>
</evidence>
<dbReference type="PANTHER" id="PTHR36582:SF2">
    <property type="entry name" value="ANTITOXIN PARD"/>
    <property type="match status" value="1"/>
</dbReference>
<evidence type="ECO:0000256" key="2">
    <source>
        <dbReference type="ARBA" id="ARBA00022649"/>
    </source>
</evidence>
<dbReference type="InterPro" id="IPR022789">
    <property type="entry name" value="ParD"/>
</dbReference>
<accession>A0A397NJ56</accession>
<comment type="caution">
    <text evidence="3">The sequence shown here is derived from an EMBL/GenBank/DDBJ whole genome shotgun (WGS) entry which is preliminary data.</text>
</comment>
<dbReference type="PANTHER" id="PTHR36582">
    <property type="entry name" value="ANTITOXIN PARD"/>
    <property type="match status" value="1"/>
</dbReference>
<dbReference type="SUPFAM" id="SSF47598">
    <property type="entry name" value="Ribbon-helix-helix"/>
    <property type="match status" value="1"/>
</dbReference>
<dbReference type="NCBIfam" id="TIGR02606">
    <property type="entry name" value="antidote_CC2985"/>
    <property type="match status" value="1"/>
</dbReference>
<sequence length="95" mass="10715">MGAVRKLSIALTEELASEVDNAVATGDYASASEVIRDALRLWRRDRDADRAETLRLRRLWEEGLASGKPQDVTDEWFEDIKRRGMARLAALREAG</sequence>
<dbReference type="AlphaFoldDB" id="A0A397NJ56"/>
<dbReference type="InterPro" id="IPR010985">
    <property type="entry name" value="Ribbon_hlx_hlx"/>
</dbReference>
<evidence type="ECO:0000256" key="1">
    <source>
        <dbReference type="ARBA" id="ARBA00008580"/>
    </source>
</evidence>
<dbReference type="InterPro" id="IPR038296">
    <property type="entry name" value="ParD_sf"/>
</dbReference>
<dbReference type="GO" id="GO:0006355">
    <property type="term" value="P:regulation of DNA-templated transcription"/>
    <property type="evidence" value="ECO:0007669"/>
    <property type="project" value="InterPro"/>
</dbReference>
<dbReference type="RefSeq" id="WP_119037697.1">
    <property type="nucleotide sequence ID" value="NZ_QXDC01000006.1"/>
</dbReference>
<comment type="similarity">
    <text evidence="1">Belongs to the ParD antitoxin family.</text>
</comment>
<proteinExistence type="inferred from homology"/>